<keyword evidence="1" id="KW-0472">Membrane</keyword>
<keyword evidence="3" id="KW-1185">Reference proteome</keyword>
<name>A0A840YZV8_9SPHN</name>
<feature type="transmembrane region" description="Helical" evidence="1">
    <location>
        <begin position="36"/>
        <end position="59"/>
    </location>
</feature>
<reference evidence="2 3" key="1">
    <citation type="submission" date="2020-08" db="EMBL/GenBank/DDBJ databases">
        <title>Genomic Encyclopedia of Type Strains, Phase IV (KMG-IV): sequencing the most valuable type-strain genomes for metagenomic binning, comparative biology and taxonomic classification.</title>
        <authorList>
            <person name="Goeker M."/>
        </authorList>
    </citation>
    <scope>NUCLEOTIDE SEQUENCE [LARGE SCALE GENOMIC DNA]</scope>
    <source>
        <strain evidence="2 3">DSM 27203</strain>
    </source>
</reference>
<dbReference type="AlphaFoldDB" id="A0A840YZV8"/>
<proteinExistence type="predicted"/>
<dbReference type="EMBL" id="JACIJI010000003">
    <property type="protein sequence ID" value="MBB5719034.1"/>
    <property type="molecule type" value="Genomic_DNA"/>
</dbReference>
<evidence type="ECO:0000313" key="2">
    <source>
        <dbReference type="EMBL" id="MBB5719034.1"/>
    </source>
</evidence>
<keyword evidence="1" id="KW-0812">Transmembrane</keyword>
<dbReference type="Proteomes" id="UP000554342">
    <property type="component" value="Unassembled WGS sequence"/>
</dbReference>
<dbReference type="RefSeq" id="WP_184003411.1">
    <property type="nucleotide sequence ID" value="NZ_BAABIF010000002.1"/>
</dbReference>
<accession>A0A840YZV8</accession>
<comment type="caution">
    <text evidence="2">The sequence shown here is derived from an EMBL/GenBank/DDBJ whole genome shotgun (WGS) entry which is preliminary data.</text>
</comment>
<gene>
    <name evidence="2" type="ORF">FHR23_001972</name>
</gene>
<keyword evidence="1" id="KW-1133">Transmembrane helix</keyword>
<sequence>MHEGLWIAVGGCLFLAILAGLAEYRRARRRNLDRVGIISWPGVQMLALIAALVLTILALKN</sequence>
<feature type="transmembrane region" description="Helical" evidence="1">
    <location>
        <begin position="6"/>
        <end position="24"/>
    </location>
</feature>
<protein>
    <submittedName>
        <fullName evidence="2">Uncharacterized protein</fullName>
    </submittedName>
</protein>
<organism evidence="2 3">
    <name type="scientific">Stakelama sediminis</name>
    <dbReference type="NCBI Taxonomy" id="463200"/>
    <lineage>
        <taxon>Bacteria</taxon>
        <taxon>Pseudomonadati</taxon>
        <taxon>Pseudomonadota</taxon>
        <taxon>Alphaproteobacteria</taxon>
        <taxon>Sphingomonadales</taxon>
        <taxon>Sphingomonadaceae</taxon>
        <taxon>Stakelama</taxon>
    </lineage>
</organism>
<evidence type="ECO:0000313" key="3">
    <source>
        <dbReference type="Proteomes" id="UP000554342"/>
    </source>
</evidence>
<evidence type="ECO:0000256" key="1">
    <source>
        <dbReference type="SAM" id="Phobius"/>
    </source>
</evidence>